<dbReference type="FunFam" id="2.20.100.10:FF:000002">
    <property type="entry name" value="Unc-5 netrin receptor C"/>
    <property type="match status" value="1"/>
</dbReference>
<evidence type="ECO:0000313" key="9">
    <source>
        <dbReference type="Proteomes" id="UP000005408"/>
    </source>
</evidence>
<evidence type="ECO:0000256" key="2">
    <source>
        <dbReference type="ARBA" id="ARBA00022525"/>
    </source>
</evidence>
<dbReference type="Gene3D" id="2.20.100.10">
    <property type="entry name" value="Thrombospondin type-1 (TSP1) repeat"/>
    <property type="match status" value="11"/>
</dbReference>
<evidence type="ECO:0000256" key="4">
    <source>
        <dbReference type="ARBA" id="ARBA00022737"/>
    </source>
</evidence>
<dbReference type="PANTHER" id="PTHR22906:SF43">
    <property type="entry name" value="PROPERDIN"/>
    <property type="match status" value="1"/>
</dbReference>
<comment type="subcellular location">
    <subcellularLocation>
        <location evidence="1">Secreted</location>
    </subcellularLocation>
</comment>
<sequence>MKPNYMGVIVFVICLCLGGVAHCSTYFPCTIASDCPGTCYFKSERPICGAEVIDGYLARICVCVANECNTDQQCSQHHCITGYKAVCSTTSHQCSCQHTCSRASDCVRYNCPHGGDIMCSSVYGSTSTCACQNGCSSNGDCSTNICSTGSTSVCDGGHCKCKATCHSDSDCPIFVTCQAGTMPYCSPSNKHTCECVAQPGYVRTCSANMECSKNYCNRQTVPYCASNQCGCTDCLAASDCRQYCPRGFERRCKSNRCVCESKSCTTHVECVYHQCQSGYTAACASNTHQCACERICQGNNDCARKRCPNADPMCTPAQVNTWICSCETTCSQHGDCSNHHCFFGYNKVCDSGSCGCGRNCRVDSDCTRYNRCPSGKSPFCMAVSGTHACLCLECNDDAGCSHHSCGRDFHPKCSQNICTCDHNPINGGWSSWGRWNTCSNTCGTGTQTRQRSCNNPRPNYGGANCAGSRRDTQACNVSCIVDGQWSAWSRWTSCSTSCGPGSETRQRTCTNPAPAHGGKGCGTASQETKACNTKHCPVDGAWSRWGSWGACSTTCGTGVHIRYRSCDSPKPAYGGHNCRGANHQSQKCNLGPCPIHGGWSNWGSWGSCSVTCGAGSISRTRSCTHPAPSHGGKPCSGSVRDTQSCILAPCSRSCADSSDQCALLKDVFCAPGNVDGQNVCPQTCGLCPVDGSWGNWENWSVCTVTCGGGVRLRSRQCDNPAPLRGGVDCIGFAQEAGDCNAEECIVDGSWASWESWTTCSVTCDGGTSARFRSCSNPTPSSLGKYCVGPSFDVTACSQIPCPVNGNWSAWSDWSTCSVTCSVGVETRSRSCDNPPPQYNGHACVGNVTDTQPCNDSVCPYVCKDLSPECSIHKNVFCAADHPFGQQLCPVTCGTCRVDGTWSQWSAWSSCSVSCENGTRHRTRNCSSPAPAYGGKDCNGTSSEIENCAPEACPIHGKWSDWAGWSSCSLTCGAGVQTRDRKCNNPAPSHNGNFCTGDPYEIKPCIHGCPVNGSWSDWSGWSLCSVTCGAGVLKRTRACTHPSPRFGGQNCNGLDTETQPCNKTECPLLCEDHDPGCTIFTSSICDVNNPQGRLMCPKSCGSCDVDGGWSSWGHWSECSATCGDLSVRKRNRLCNNPIPQNGGKACEGQIFDLELCNVTSCPQGKPCPTCDENLSCTWDHFCDDTETCMIRSYSGYNFTVHCSKKEDCSFEKDVLSSGEIFCCDDRPCLQGILAN</sequence>
<dbReference type="InterPro" id="IPR003582">
    <property type="entry name" value="ShKT_dom"/>
</dbReference>
<dbReference type="OrthoDB" id="446173at2759"/>
<dbReference type="OMA" id="QCPETHP"/>
<dbReference type="SMART" id="SM00254">
    <property type="entry name" value="ShKT"/>
    <property type="match status" value="3"/>
</dbReference>
<evidence type="ECO:0000256" key="6">
    <source>
        <dbReference type="SAM" id="SignalP"/>
    </source>
</evidence>
<dbReference type="Proteomes" id="UP000005408">
    <property type="component" value="Unassembled WGS sequence"/>
</dbReference>
<evidence type="ECO:0000256" key="5">
    <source>
        <dbReference type="ARBA" id="ARBA00023157"/>
    </source>
</evidence>
<keyword evidence="2" id="KW-0964">Secreted</keyword>
<keyword evidence="3 6" id="KW-0732">Signal</keyword>
<reference evidence="8" key="1">
    <citation type="submission" date="2022-08" db="UniProtKB">
        <authorList>
            <consortium name="EnsemblMetazoa"/>
        </authorList>
    </citation>
    <scope>IDENTIFICATION</scope>
    <source>
        <strain evidence="8">05x7-T-G4-1.051#20</strain>
    </source>
</reference>
<keyword evidence="5" id="KW-1015">Disulfide bond</keyword>
<dbReference type="SUPFAM" id="SSF82895">
    <property type="entry name" value="TSP-1 type 1 repeat"/>
    <property type="match status" value="11"/>
</dbReference>
<dbReference type="FunFam" id="2.20.100.10:FF:000001">
    <property type="entry name" value="semaphorin-5A isoform X1"/>
    <property type="match status" value="2"/>
</dbReference>
<dbReference type="InterPro" id="IPR052065">
    <property type="entry name" value="Compl_asym_regulator"/>
</dbReference>
<dbReference type="PROSITE" id="PS50092">
    <property type="entry name" value="TSP1"/>
    <property type="match status" value="11"/>
</dbReference>
<dbReference type="EnsemblMetazoa" id="G4987.1">
    <property type="protein sequence ID" value="G4987.1:cds"/>
    <property type="gene ID" value="G4987"/>
</dbReference>
<evidence type="ECO:0000256" key="3">
    <source>
        <dbReference type="ARBA" id="ARBA00022729"/>
    </source>
</evidence>
<feature type="domain" description="ShKT" evidence="7">
    <location>
        <begin position="653"/>
        <end position="688"/>
    </location>
</feature>
<dbReference type="PANTHER" id="PTHR22906">
    <property type="entry name" value="PROPERDIN"/>
    <property type="match status" value="1"/>
</dbReference>
<keyword evidence="9" id="KW-1185">Reference proteome</keyword>
<feature type="domain" description="ShKT" evidence="7">
    <location>
        <begin position="1068"/>
        <end position="1103"/>
    </location>
</feature>
<evidence type="ECO:0000256" key="1">
    <source>
        <dbReference type="ARBA" id="ARBA00004613"/>
    </source>
</evidence>
<feature type="signal peptide" evidence="6">
    <location>
        <begin position="1"/>
        <end position="23"/>
    </location>
</feature>
<evidence type="ECO:0000259" key="7">
    <source>
        <dbReference type="SMART" id="SM00254"/>
    </source>
</evidence>
<feature type="domain" description="ShKT" evidence="7">
    <location>
        <begin position="861"/>
        <end position="896"/>
    </location>
</feature>
<dbReference type="SMART" id="SM00209">
    <property type="entry name" value="TSP1"/>
    <property type="match status" value="11"/>
</dbReference>
<protein>
    <recommendedName>
        <fullName evidence="7">ShKT domain-containing protein</fullName>
    </recommendedName>
</protein>
<dbReference type="Pfam" id="PF00090">
    <property type="entry name" value="TSP_1"/>
    <property type="match status" value="11"/>
</dbReference>
<feature type="chain" id="PRO_5036456004" description="ShKT domain-containing protein" evidence="6">
    <location>
        <begin position="24"/>
        <end position="1234"/>
    </location>
</feature>
<proteinExistence type="predicted"/>
<dbReference type="InterPro" id="IPR000884">
    <property type="entry name" value="TSP1_rpt"/>
</dbReference>
<dbReference type="InterPro" id="IPR036383">
    <property type="entry name" value="TSP1_rpt_sf"/>
</dbReference>
<organism evidence="8 9">
    <name type="scientific">Magallana gigas</name>
    <name type="common">Pacific oyster</name>
    <name type="synonym">Crassostrea gigas</name>
    <dbReference type="NCBI Taxonomy" id="29159"/>
    <lineage>
        <taxon>Eukaryota</taxon>
        <taxon>Metazoa</taxon>
        <taxon>Spiralia</taxon>
        <taxon>Lophotrochozoa</taxon>
        <taxon>Mollusca</taxon>
        <taxon>Bivalvia</taxon>
        <taxon>Autobranchia</taxon>
        <taxon>Pteriomorphia</taxon>
        <taxon>Ostreida</taxon>
        <taxon>Ostreoidea</taxon>
        <taxon>Ostreidae</taxon>
        <taxon>Magallana</taxon>
    </lineage>
</organism>
<dbReference type="AlphaFoldDB" id="A0A8W8NA83"/>
<evidence type="ECO:0000313" key="8">
    <source>
        <dbReference type="EnsemblMetazoa" id="G4987.1:cds"/>
    </source>
</evidence>
<dbReference type="PRINTS" id="PR01705">
    <property type="entry name" value="TSP1REPEAT"/>
</dbReference>
<dbReference type="FunFam" id="2.20.100.10:FF:000007">
    <property type="entry name" value="Thrombospondin 1"/>
    <property type="match status" value="8"/>
</dbReference>
<keyword evidence="4" id="KW-0677">Repeat</keyword>
<accession>A0A8W8NA83</accession>
<name>A0A8W8NA83_MAGGI</name>